<organism evidence="2 3">
    <name type="scientific">Acorus calamus</name>
    <name type="common">Sweet flag</name>
    <dbReference type="NCBI Taxonomy" id="4465"/>
    <lineage>
        <taxon>Eukaryota</taxon>
        <taxon>Viridiplantae</taxon>
        <taxon>Streptophyta</taxon>
        <taxon>Embryophyta</taxon>
        <taxon>Tracheophyta</taxon>
        <taxon>Spermatophyta</taxon>
        <taxon>Magnoliopsida</taxon>
        <taxon>Liliopsida</taxon>
        <taxon>Acoraceae</taxon>
        <taxon>Acorus</taxon>
    </lineage>
</organism>
<evidence type="ECO:0000256" key="1">
    <source>
        <dbReference type="SAM" id="MobiDB-lite"/>
    </source>
</evidence>
<protein>
    <submittedName>
        <fullName evidence="2">Uncharacterized protein</fullName>
    </submittedName>
</protein>
<dbReference type="AlphaFoldDB" id="A0AAV9DQQ7"/>
<dbReference type="EMBL" id="JAUJYO010000011">
    <property type="protein sequence ID" value="KAK1303099.1"/>
    <property type="molecule type" value="Genomic_DNA"/>
</dbReference>
<keyword evidence="3" id="KW-1185">Reference proteome</keyword>
<reference evidence="2" key="2">
    <citation type="submission" date="2023-06" db="EMBL/GenBank/DDBJ databases">
        <authorList>
            <person name="Ma L."/>
            <person name="Liu K.-W."/>
            <person name="Li Z."/>
            <person name="Hsiao Y.-Y."/>
            <person name="Qi Y."/>
            <person name="Fu T."/>
            <person name="Tang G."/>
            <person name="Zhang D."/>
            <person name="Sun W.-H."/>
            <person name="Liu D.-K."/>
            <person name="Li Y."/>
            <person name="Chen G.-Z."/>
            <person name="Liu X.-D."/>
            <person name="Liao X.-Y."/>
            <person name="Jiang Y.-T."/>
            <person name="Yu X."/>
            <person name="Hao Y."/>
            <person name="Huang J."/>
            <person name="Zhao X.-W."/>
            <person name="Ke S."/>
            <person name="Chen Y.-Y."/>
            <person name="Wu W.-L."/>
            <person name="Hsu J.-L."/>
            <person name="Lin Y.-F."/>
            <person name="Huang M.-D."/>
            <person name="Li C.-Y."/>
            <person name="Huang L."/>
            <person name="Wang Z.-W."/>
            <person name="Zhao X."/>
            <person name="Zhong W.-Y."/>
            <person name="Peng D.-H."/>
            <person name="Ahmad S."/>
            <person name="Lan S."/>
            <person name="Zhang J.-S."/>
            <person name="Tsai W.-C."/>
            <person name="Van De Peer Y."/>
            <person name="Liu Z.-J."/>
        </authorList>
    </citation>
    <scope>NUCLEOTIDE SEQUENCE</scope>
    <source>
        <strain evidence="2">CP</strain>
        <tissue evidence="2">Leaves</tissue>
    </source>
</reference>
<evidence type="ECO:0000313" key="3">
    <source>
        <dbReference type="Proteomes" id="UP001180020"/>
    </source>
</evidence>
<reference evidence="2" key="1">
    <citation type="journal article" date="2023" name="Nat. Commun.">
        <title>Diploid and tetraploid genomes of Acorus and the evolution of monocots.</title>
        <authorList>
            <person name="Ma L."/>
            <person name="Liu K.W."/>
            <person name="Li Z."/>
            <person name="Hsiao Y.Y."/>
            <person name="Qi Y."/>
            <person name="Fu T."/>
            <person name="Tang G.D."/>
            <person name="Zhang D."/>
            <person name="Sun W.H."/>
            <person name="Liu D.K."/>
            <person name="Li Y."/>
            <person name="Chen G.Z."/>
            <person name="Liu X.D."/>
            <person name="Liao X.Y."/>
            <person name="Jiang Y.T."/>
            <person name="Yu X."/>
            <person name="Hao Y."/>
            <person name="Huang J."/>
            <person name="Zhao X.W."/>
            <person name="Ke S."/>
            <person name="Chen Y.Y."/>
            <person name="Wu W.L."/>
            <person name="Hsu J.L."/>
            <person name="Lin Y.F."/>
            <person name="Huang M.D."/>
            <person name="Li C.Y."/>
            <person name="Huang L."/>
            <person name="Wang Z.W."/>
            <person name="Zhao X."/>
            <person name="Zhong W.Y."/>
            <person name="Peng D.H."/>
            <person name="Ahmad S."/>
            <person name="Lan S."/>
            <person name="Zhang J.S."/>
            <person name="Tsai W.C."/>
            <person name="Van de Peer Y."/>
            <person name="Liu Z.J."/>
        </authorList>
    </citation>
    <scope>NUCLEOTIDE SEQUENCE</scope>
    <source>
        <strain evidence="2">CP</strain>
    </source>
</reference>
<comment type="caution">
    <text evidence="2">The sequence shown here is derived from an EMBL/GenBank/DDBJ whole genome shotgun (WGS) entry which is preliminary data.</text>
</comment>
<proteinExistence type="predicted"/>
<gene>
    <name evidence="2" type="ORF">QJS10_CPB11g01890</name>
</gene>
<accession>A0AAV9DQQ7</accession>
<feature type="region of interest" description="Disordered" evidence="1">
    <location>
        <begin position="16"/>
        <end position="44"/>
    </location>
</feature>
<evidence type="ECO:0000313" key="2">
    <source>
        <dbReference type="EMBL" id="KAK1303099.1"/>
    </source>
</evidence>
<name>A0AAV9DQQ7_ACOCL</name>
<sequence>MVIEQGEISYVAKCVDDSGESDQSDLKALMESSPAAEPEKPLSPSPITAAVMSMASARVYCQRNGHEDGKALYPEYS</sequence>
<dbReference type="Proteomes" id="UP001180020">
    <property type="component" value="Unassembled WGS sequence"/>
</dbReference>